<sequence>MDLLYIFLAFVVAEINSEFGRDEDDEVVSYRGYQIWRLNFQQCVIPDEVVDKINEMRDVLGKNDEFIDFLLSPSDTKEWNQYLYSYNITYEITTYDVEEKIEQERFIMSDIRRKDDRDPDIIGRLNFTSFPRLHDLEEYYARLKRQNPWAVKIITAGLTNRNTSITCIILSDRRINAPAILIDGGMHGREWTSVFSVLYFLESIAWNFTSQPEFIRNKMWFIIPILNPDGYEYSMTKDRLWSKNRRRFSGRCDGVDINRNFDVSWCDFKASIFICSNVYCGPLEFSERESSTIRDLFKYQIFSAYVTVHSYGSRVMYPYPSQELSTHQRVTDGMAAVMRGVVGQYFRATAERSGKEYGAGTSVDWMYFVNSVAHSYVIETRGGDYFVQGDEMEVSGLEVAAALRFMAQAMG</sequence>
<organism evidence="1 2">
    <name type="scientific">Dendrolimus kikuchii</name>
    <dbReference type="NCBI Taxonomy" id="765133"/>
    <lineage>
        <taxon>Eukaryota</taxon>
        <taxon>Metazoa</taxon>
        <taxon>Ecdysozoa</taxon>
        <taxon>Arthropoda</taxon>
        <taxon>Hexapoda</taxon>
        <taxon>Insecta</taxon>
        <taxon>Pterygota</taxon>
        <taxon>Neoptera</taxon>
        <taxon>Endopterygota</taxon>
        <taxon>Lepidoptera</taxon>
        <taxon>Glossata</taxon>
        <taxon>Ditrysia</taxon>
        <taxon>Bombycoidea</taxon>
        <taxon>Lasiocampidae</taxon>
        <taxon>Dendrolimus</taxon>
    </lineage>
</organism>
<accession>A0ACC1CMD9</accession>
<proteinExistence type="predicted"/>
<protein>
    <submittedName>
        <fullName evidence="1">Uncharacterized protein</fullName>
    </submittedName>
</protein>
<keyword evidence="2" id="KW-1185">Reference proteome</keyword>
<dbReference type="Proteomes" id="UP000824533">
    <property type="component" value="Linkage Group LG21"/>
</dbReference>
<reference evidence="1 2" key="1">
    <citation type="journal article" date="2021" name="Front. Genet.">
        <title>Chromosome-Level Genome Assembly Reveals Significant Gene Expansion in the Toll and IMD Signaling Pathways of Dendrolimus kikuchii.</title>
        <authorList>
            <person name="Zhou J."/>
            <person name="Wu P."/>
            <person name="Xiong Z."/>
            <person name="Liu N."/>
            <person name="Zhao N."/>
            <person name="Ji M."/>
            <person name="Qiu Y."/>
            <person name="Yang B."/>
        </authorList>
    </citation>
    <scope>NUCLEOTIDE SEQUENCE [LARGE SCALE GENOMIC DNA]</scope>
    <source>
        <strain evidence="1">Ann1</strain>
    </source>
</reference>
<gene>
    <name evidence="1" type="ORF">K1T71_011830</name>
</gene>
<evidence type="ECO:0000313" key="2">
    <source>
        <dbReference type="Proteomes" id="UP000824533"/>
    </source>
</evidence>
<name>A0ACC1CMD9_9NEOP</name>
<comment type="caution">
    <text evidence="1">The sequence shown here is derived from an EMBL/GenBank/DDBJ whole genome shotgun (WGS) entry which is preliminary data.</text>
</comment>
<evidence type="ECO:0000313" key="1">
    <source>
        <dbReference type="EMBL" id="KAJ0172691.1"/>
    </source>
</evidence>
<dbReference type="EMBL" id="CM034407">
    <property type="protein sequence ID" value="KAJ0172691.1"/>
    <property type="molecule type" value="Genomic_DNA"/>
</dbReference>